<organism evidence="3 4">
    <name type="scientific">Araneus ventricosus</name>
    <name type="common">Orbweaver spider</name>
    <name type="synonym">Epeira ventricosa</name>
    <dbReference type="NCBI Taxonomy" id="182803"/>
    <lineage>
        <taxon>Eukaryota</taxon>
        <taxon>Metazoa</taxon>
        <taxon>Ecdysozoa</taxon>
        <taxon>Arthropoda</taxon>
        <taxon>Chelicerata</taxon>
        <taxon>Arachnida</taxon>
        <taxon>Araneae</taxon>
        <taxon>Araneomorphae</taxon>
        <taxon>Entelegynae</taxon>
        <taxon>Araneoidea</taxon>
        <taxon>Araneidae</taxon>
        <taxon>Araneus</taxon>
    </lineage>
</organism>
<dbReference type="EMBL" id="BGPR01001346">
    <property type="protein sequence ID" value="GBM51690.1"/>
    <property type="molecule type" value="Genomic_DNA"/>
</dbReference>
<dbReference type="AlphaFoldDB" id="A0A4Y2GDL7"/>
<feature type="region of interest" description="Disordered" evidence="1">
    <location>
        <begin position="45"/>
        <end position="87"/>
    </location>
</feature>
<evidence type="ECO:0000313" key="3">
    <source>
        <dbReference type="EMBL" id="GBM51690.1"/>
    </source>
</evidence>
<proteinExistence type="predicted"/>
<keyword evidence="4" id="KW-1185">Reference proteome</keyword>
<dbReference type="OrthoDB" id="6435452at2759"/>
<feature type="signal peptide" evidence="2">
    <location>
        <begin position="1"/>
        <end position="17"/>
    </location>
</feature>
<comment type="caution">
    <text evidence="3">The sequence shown here is derived from an EMBL/GenBank/DDBJ whole genome shotgun (WGS) entry which is preliminary data.</text>
</comment>
<gene>
    <name evidence="3" type="ORF">AVEN_215336_1</name>
</gene>
<evidence type="ECO:0000313" key="4">
    <source>
        <dbReference type="Proteomes" id="UP000499080"/>
    </source>
</evidence>
<keyword evidence="2" id="KW-0732">Signal</keyword>
<name>A0A4Y2GDL7_ARAVE</name>
<evidence type="ECO:0000256" key="1">
    <source>
        <dbReference type="SAM" id="MobiDB-lite"/>
    </source>
</evidence>
<feature type="compositionally biased region" description="Basic and acidic residues" evidence="1">
    <location>
        <begin position="51"/>
        <end position="76"/>
    </location>
</feature>
<sequence length="87" mass="9252">MRAQILALSVLVAVALAQDDLVAAESAPHHYDYYPAHASSHGYDSHGLLSKGHDSHGHGHYADQGHEGKSGYDKHGSHLIASYGDHG</sequence>
<reference evidence="3 4" key="1">
    <citation type="journal article" date="2019" name="Sci. Rep.">
        <title>Orb-weaving spider Araneus ventricosus genome elucidates the spidroin gene catalogue.</title>
        <authorList>
            <person name="Kono N."/>
            <person name="Nakamura H."/>
            <person name="Ohtoshi R."/>
            <person name="Moran D.A.P."/>
            <person name="Shinohara A."/>
            <person name="Yoshida Y."/>
            <person name="Fujiwara M."/>
            <person name="Mori M."/>
            <person name="Tomita M."/>
            <person name="Arakawa K."/>
        </authorList>
    </citation>
    <scope>NUCLEOTIDE SEQUENCE [LARGE SCALE GENOMIC DNA]</scope>
</reference>
<dbReference type="Proteomes" id="UP000499080">
    <property type="component" value="Unassembled WGS sequence"/>
</dbReference>
<protein>
    <submittedName>
        <fullName evidence="3">Uncharacterized protein</fullName>
    </submittedName>
</protein>
<accession>A0A4Y2GDL7</accession>
<feature type="chain" id="PRO_5021274069" evidence="2">
    <location>
        <begin position="18"/>
        <end position="87"/>
    </location>
</feature>
<evidence type="ECO:0000256" key="2">
    <source>
        <dbReference type="SAM" id="SignalP"/>
    </source>
</evidence>
<feature type="non-terminal residue" evidence="3">
    <location>
        <position position="87"/>
    </location>
</feature>